<dbReference type="PANTHER" id="PTHR46463">
    <property type="entry name" value="ZINC FINGER, RING/FYVE/PHD-TYPE"/>
    <property type="match status" value="1"/>
</dbReference>
<evidence type="ECO:0000313" key="11">
    <source>
        <dbReference type="EMBL" id="KAJ4978076.1"/>
    </source>
</evidence>
<comment type="caution">
    <text evidence="11">The sequence shown here is derived from an EMBL/GenBank/DDBJ whole genome shotgun (WGS) entry which is preliminary data.</text>
</comment>
<accession>A0A9Q0KXA3</accession>
<dbReference type="InterPro" id="IPR001841">
    <property type="entry name" value="Znf_RING"/>
</dbReference>
<dbReference type="Pfam" id="PF13639">
    <property type="entry name" value="zf-RING_2"/>
    <property type="match status" value="1"/>
</dbReference>
<evidence type="ECO:0000256" key="2">
    <source>
        <dbReference type="ARBA" id="ARBA00012483"/>
    </source>
</evidence>
<evidence type="ECO:0000259" key="10">
    <source>
        <dbReference type="PROSITE" id="PS50089"/>
    </source>
</evidence>
<keyword evidence="12" id="KW-1185">Reference proteome</keyword>
<reference evidence="11" key="1">
    <citation type="journal article" date="2023" name="Plant J.">
        <title>The genome of the king protea, Protea cynaroides.</title>
        <authorList>
            <person name="Chang J."/>
            <person name="Duong T.A."/>
            <person name="Schoeman C."/>
            <person name="Ma X."/>
            <person name="Roodt D."/>
            <person name="Barker N."/>
            <person name="Li Z."/>
            <person name="Van de Peer Y."/>
            <person name="Mizrachi E."/>
        </authorList>
    </citation>
    <scope>NUCLEOTIDE SEQUENCE</scope>
    <source>
        <tissue evidence="11">Young leaves</tissue>
    </source>
</reference>
<dbReference type="AlphaFoldDB" id="A0A9Q0KXA3"/>
<dbReference type="GO" id="GO:0008270">
    <property type="term" value="F:zinc ion binding"/>
    <property type="evidence" value="ECO:0007669"/>
    <property type="project" value="UniProtKB-KW"/>
</dbReference>
<dbReference type="EC" id="2.3.2.27" evidence="2"/>
<dbReference type="Proteomes" id="UP001141806">
    <property type="component" value="Unassembled WGS sequence"/>
</dbReference>
<feature type="compositionally biased region" description="Low complexity" evidence="9">
    <location>
        <begin position="378"/>
        <end position="390"/>
    </location>
</feature>
<dbReference type="PANTHER" id="PTHR46463:SF27">
    <property type="entry name" value="OS03G0788800 PROTEIN"/>
    <property type="match status" value="1"/>
</dbReference>
<evidence type="ECO:0000256" key="1">
    <source>
        <dbReference type="ARBA" id="ARBA00000900"/>
    </source>
</evidence>
<feature type="compositionally biased region" description="Polar residues" evidence="9">
    <location>
        <begin position="346"/>
        <end position="355"/>
    </location>
</feature>
<feature type="domain" description="RING-type" evidence="10">
    <location>
        <begin position="35"/>
        <end position="75"/>
    </location>
</feature>
<feature type="compositionally biased region" description="Polar residues" evidence="9">
    <location>
        <begin position="362"/>
        <end position="373"/>
    </location>
</feature>
<evidence type="ECO:0000256" key="8">
    <source>
        <dbReference type="PROSITE-ProRule" id="PRU00175"/>
    </source>
</evidence>
<keyword evidence="3" id="KW-0808">Transferase</keyword>
<keyword evidence="7" id="KW-0862">Zinc</keyword>
<keyword evidence="5 8" id="KW-0863">Zinc-finger</keyword>
<dbReference type="Gene3D" id="3.30.40.10">
    <property type="entry name" value="Zinc/RING finger domain, C3HC4 (zinc finger)"/>
    <property type="match status" value="1"/>
</dbReference>
<evidence type="ECO:0000256" key="3">
    <source>
        <dbReference type="ARBA" id="ARBA00022679"/>
    </source>
</evidence>
<protein>
    <recommendedName>
        <fullName evidence="2">RING-type E3 ubiquitin transferase</fullName>
        <ecNumber evidence="2">2.3.2.27</ecNumber>
    </recommendedName>
</protein>
<keyword evidence="6" id="KW-0833">Ubl conjugation pathway</keyword>
<dbReference type="EMBL" id="JAMYWD010000002">
    <property type="protein sequence ID" value="KAJ4978076.1"/>
    <property type="molecule type" value="Genomic_DNA"/>
</dbReference>
<gene>
    <name evidence="11" type="ORF">NE237_008856</name>
</gene>
<evidence type="ECO:0000256" key="5">
    <source>
        <dbReference type="ARBA" id="ARBA00022771"/>
    </source>
</evidence>
<sequence>MEVSVMEETKKTENLLTSAAAFVEGGIQEACDDACSICLEAFCDSDPSTVTACKHEFHLQCILEWCQRSSQCPMCWQSISLKDPTSQELLEAVEQERSFRFNPSRNAIFHHPALGDFELPHLPVGANDADLEERIIQHLAAAAAMGRAHHIARREGQRSRASAQGRPQFLVFSTHPNAPPASPVSASPAQGEADNEQAPTIVVASPSVPLGAVGEEPSELTPQTSSVQTDQSPSPASGSSFGVANQQGLSFNNRSSGSQYSTVNDDQAGPSDFQSFSESLKSRFNAVSMRYKESISKSTRGWREKLFSRNNSIADIGSEVRREVNAGIASVSRMMERLETREASRASGSSVSNNLEGPLAESGNQSFAESHGNSLLIGGSSSASSAAGSS</sequence>
<dbReference type="InterPro" id="IPR013083">
    <property type="entry name" value="Znf_RING/FYVE/PHD"/>
</dbReference>
<evidence type="ECO:0000256" key="6">
    <source>
        <dbReference type="ARBA" id="ARBA00022786"/>
    </source>
</evidence>
<organism evidence="11 12">
    <name type="scientific">Protea cynaroides</name>
    <dbReference type="NCBI Taxonomy" id="273540"/>
    <lineage>
        <taxon>Eukaryota</taxon>
        <taxon>Viridiplantae</taxon>
        <taxon>Streptophyta</taxon>
        <taxon>Embryophyta</taxon>
        <taxon>Tracheophyta</taxon>
        <taxon>Spermatophyta</taxon>
        <taxon>Magnoliopsida</taxon>
        <taxon>Proteales</taxon>
        <taxon>Proteaceae</taxon>
        <taxon>Protea</taxon>
    </lineage>
</organism>
<proteinExistence type="predicted"/>
<dbReference type="OrthoDB" id="1681166at2759"/>
<dbReference type="FunFam" id="3.30.40.10:FF:000746">
    <property type="entry name" value="E3 ubiquitin-protein ligase RHF2A"/>
    <property type="match status" value="1"/>
</dbReference>
<evidence type="ECO:0000256" key="4">
    <source>
        <dbReference type="ARBA" id="ARBA00022723"/>
    </source>
</evidence>
<keyword evidence="4" id="KW-0479">Metal-binding</keyword>
<dbReference type="SUPFAM" id="SSF57850">
    <property type="entry name" value="RING/U-box"/>
    <property type="match status" value="1"/>
</dbReference>
<evidence type="ECO:0000313" key="12">
    <source>
        <dbReference type="Proteomes" id="UP001141806"/>
    </source>
</evidence>
<dbReference type="GO" id="GO:0061630">
    <property type="term" value="F:ubiquitin protein ligase activity"/>
    <property type="evidence" value="ECO:0007669"/>
    <property type="project" value="UniProtKB-EC"/>
</dbReference>
<comment type="catalytic activity">
    <reaction evidence="1">
        <text>S-ubiquitinyl-[E2 ubiquitin-conjugating enzyme]-L-cysteine + [acceptor protein]-L-lysine = [E2 ubiquitin-conjugating enzyme]-L-cysteine + N(6)-ubiquitinyl-[acceptor protein]-L-lysine.</text>
        <dbReference type="EC" id="2.3.2.27"/>
    </reaction>
</comment>
<evidence type="ECO:0000256" key="9">
    <source>
        <dbReference type="SAM" id="MobiDB-lite"/>
    </source>
</evidence>
<dbReference type="SMART" id="SM00184">
    <property type="entry name" value="RING"/>
    <property type="match status" value="1"/>
</dbReference>
<feature type="compositionally biased region" description="Polar residues" evidence="9">
    <location>
        <begin position="220"/>
        <end position="265"/>
    </location>
</feature>
<feature type="region of interest" description="Disordered" evidence="9">
    <location>
        <begin position="338"/>
        <end position="390"/>
    </location>
</feature>
<feature type="region of interest" description="Disordered" evidence="9">
    <location>
        <begin position="209"/>
        <end position="275"/>
    </location>
</feature>
<feature type="region of interest" description="Disordered" evidence="9">
    <location>
        <begin position="171"/>
        <end position="196"/>
    </location>
</feature>
<name>A0A9Q0KXA3_9MAGN</name>
<evidence type="ECO:0000256" key="7">
    <source>
        <dbReference type="ARBA" id="ARBA00022833"/>
    </source>
</evidence>
<dbReference type="PROSITE" id="PS50089">
    <property type="entry name" value="ZF_RING_2"/>
    <property type="match status" value="1"/>
</dbReference>